<dbReference type="EMBL" id="AYYI01000072">
    <property type="protein sequence ID" value="KRM95267.1"/>
    <property type="molecule type" value="Genomic_DNA"/>
</dbReference>
<dbReference type="AlphaFoldDB" id="A0A0R2D5U5"/>
<dbReference type="RefSeq" id="WP_057874485.1">
    <property type="nucleotide sequence ID" value="NZ_AYYI01000072.1"/>
</dbReference>
<accession>A0A0R2D5U5</accession>
<proteinExistence type="predicted"/>
<organism evidence="1 2">
    <name type="scientific">Loigolactobacillus rennini DSM 20253</name>
    <dbReference type="NCBI Taxonomy" id="1423796"/>
    <lineage>
        <taxon>Bacteria</taxon>
        <taxon>Bacillati</taxon>
        <taxon>Bacillota</taxon>
        <taxon>Bacilli</taxon>
        <taxon>Lactobacillales</taxon>
        <taxon>Lactobacillaceae</taxon>
        <taxon>Loigolactobacillus</taxon>
    </lineage>
</organism>
<reference evidence="1 2" key="1">
    <citation type="journal article" date="2015" name="Genome Announc.">
        <title>Expanding the biotechnology potential of lactobacilli through comparative genomics of 213 strains and associated genera.</title>
        <authorList>
            <person name="Sun Z."/>
            <person name="Harris H.M."/>
            <person name="McCann A."/>
            <person name="Guo C."/>
            <person name="Argimon S."/>
            <person name="Zhang W."/>
            <person name="Yang X."/>
            <person name="Jeffery I.B."/>
            <person name="Cooney J.C."/>
            <person name="Kagawa T.F."/>
            <person name="Liu W."/>
            <person name="Song Y."/>
            <person name="Salvetti E."/>
            <person name="Wrobel A."/>
            <person name="Rasinkangas P."/>
            <person name="Parkhill J."/>
            <person name="Rea M.C."/>
            <person name="O'Sullivan O."/>
            <person name="Ritari J."/>
            <person name="Douillard F.P."/>
            <person name="Paul Ross R."/>
            <person name="Yang R."/>
            <person name="Briner A.E."/>
            <person name="Felis G.E."/>
            <person name="de Vos W.M."/>
            <person name="Barrangou R."/>
            <person name="Klaenhammer T.R."/>
            <person name="Caufield P.W."/>
            <person name="Cui Y."/>
            <person name="Zhang H."/>
            <person name="O'Toole P.W."/>
        </authorList>
    </citation>
    <scope>NUCLEOTIDE SEQUENCE [LARGE SCALE GENOMIC DNA]</scope>
    <source>
        <strain evidence="1 2">DSM 20253</strain>
    </source>
</reference>
<comment type="caution">
    <text evidence="1">The sequence shown here is derived from an EMBL/GenBank/DDBJ whole genome shotgun (WGS) entry which is preliminary data.</text>
</comment>
<gene>
    <name evidence="1" type="ORF">FC24_GL002163</name>
</gene>
<dbReference type="PATRIC" id="fig|1423796.3.peg.2194"/>
<keyword evidence="2" id="KW-1185">Reference proteome</keyword>
<protein>
    <recommendedName>
        <fullName evidence="3">Phage protein</fullName>
    </recommendedName>
</protein>
<evidence type="ECO:0000313" key="1">
    <source>
        <dbReference type="EMBL" id="KRM95267.1"/>
    </source>
</evidence>
<name>A0A0R2D5U5_9LACO</name>
<dbReference type="STRING" id="1423796.FC24_GL002163"/>
<sequence length="243" mass="27474">MIEKEALQYLVELGSKKIVKSATGAEYGVVDGRYLQQLHPQTGVRTALGLHTLSGVVDYIQKNEERRDAKLILHVVNDHRVRLINSLDKYNNREVLLQADAIVPEIPFSDFIDAEQLLIILQAQFVNTPDRKILMKVLGNLREENVKNANDDGVSQAVTVKTGIASQGEVRVPNPVELQPYRTFAEVEQPASKFIFRMHPGMKGSLIESDGGYWRNDAIQKIKEYFTKKLAEEIKSDYVRIIA</sequence>
<dbReference type="OrthoDB" id="5432268at2"/>
<evidence type="ECO:0008006" key="3">
    <source>
        <dbReference type="Google" id="ProtNLM"/>
    </source>
</evidence>
<dbReference type="Proteomes" id="UP000051638">
    <property type="component" value="Unassembled WGS sequence"/>
</dbReference>
<evidence type="ECO:0000313" key="2">
    <source>
        <dbReference type="Proteomes" id="UP000051638"/>
    </source>
</evidence>